<reference evidence="1" key="2">
    <citation type="submission" date="2020-11" db="EMBL/GenBank/DDBJ databases">
        <authorList>
            <person name="McCartney M.A."/>
            <person name="Auch B."/>
            <person name="Kono T."/>
            <person name="Mallez S."/>
            <person name="Becker A."/>
            <person name="Gohl D.M."/>
            <person name="Silverstein K.A.T."/>
            <person name="Koren S."/>
            <person name="Bechman K.B."/>
            <person name="Herman A."/>
            <person name="Abrahante J.E."/>
            <person name="Garbe J."/>
        </authorList>
    </citation>
    <scope>NUCLEOTIDE SEQUENCE</scope>
    <source>
        <strain evidence="1">Duluth1</strain>
        <tissue evidence="1">Whole animal</tissue>
    </source>
</reference>
<reference evidence="1" key="1">
    <citation type="journal article" date="2019" name="bioRxiv">
        <title>The Genome of the Zebra Mussel, Dreissena polymorpha: A Resource for Invasive Species Research.</title>
        <authorList>
            <person name="McCartney M.A."/>
            <person name="Auch B."/>
            <person name="Kono T."/>
            <person name="Mallez S."/>
            <person name="Zhang Y."/>
            <person name="Obille A."/>
            <person name="Becker A."/>
            <person name="Abrahante J.E."/>
            <person name="Garbe J."/>
            <person name="Badalamenti J.P."/>
            <person name="Herman A."/>
            <person name="Mangelson H."/>
            <person name="Liachko I."/>
            <person name="Sullivan S."/>
            <person name="Sone E.D."/>
            <person name="Koren S."/>
            <person name="Silverstein K.A.T."/>
            <person name="Beckman K.B."/>
            <person name="Gohl D.M."/>
        </authorList>
    </citation>
    <scope>NUCLEOTIDE SEQUENCE</scope>
    <source>
        <strain evidence="1">Duluth1</strain>
        <tissue evidence="1">Whole animal</tissue>
    </source>
</reference>
<evidence type="ECO:0000313" key="1">
    <source>
        <dbReference type="EMBL" id="KAH3888310.1"/>
    </source>
</evidence>
<name>A0A9D4N5T1_DREPO</name>
<protein>
    <submittedName>
        <fullName evidence="1">Uncharacterized protein</fullName>
    </submittedName>
</protein>
<comment type="caution">
    <text evidence="1">The sequence shown here is derived from an EMBL/GenBank/DDBJ whole genome shotgun (WGS) entry which is preliminary data.</text>
</comment>
<keyword evidence="2" id="KW-1185">Reference proteome</keyword>
<evidence type="ECO:0000313" key="2">
    <source>
        <dbReference type="Proteomes" id="UP000828390"/>
    </source>
</evidence>
<dbReference type="EMBL" id="JAIWYP010000001">
    <property type="protein sequence ID" value="KAH3888310.1"/>
    <property type="molecule type" value="Genomic_DNA"/>
</dbReference>
<proteinExistence type="predicted"/>
<gene>
    <name evidence="1" type="ORF">DPMN_012342</name>
</gene>
<sequence>MRKSSSKTLQDLASRIQTQMQKAFPDIDGTETFMQLYIQHFLNGIPDQDLAYEVMKLSPKTLFEAVDSLTSLESCK</sequence>
<dbReference type="AlphaFoldDB" id="A0A9D4N5T1"/>
<dbReference type="Proteomes" id="UP000828390">
    <property type="component" value="Unassembled WGS sequence"/>
</dbReference>
<organism evidence="1 2">
    <name type="scientific">Dreissena polymorpha</name>
    <name type="common">Zebra mussel</name>
    <name type="synonym">Mytilus polymorpha</name>
    <dbReference type="NCBI Taxonomy" id="45954"/>
    <lineage>
        <taxon>Eukaryota</taxon>
        <taxon>Metazoa</taxon>
        <taxon>Spiralia</taxon>
        <taxon>Lophotrochozoa</taxon>
        <taxon>Mollusca</taxon>
        <taxon>Bivalvia</taxon>
        <taxon>Autobranchia</taxon>
        <taxon>Heteroconchia</taxon>
        <taxon>Euheterodonta</taxon>
        <taxon>Imparidentia</taxon>
        <taxon>Neoheterodontei</taxon>
        <taxon>Myida</taxon>
        <taxon>Dreissenoidea</taxon>
        <taxon>Dreissenidae</taxon>
        <taxon>Dreissena</taxon>
    </lineage>
</organism>
<accession>A0A9D4N5T1</accession>